<dbReference type="RefSeq" id="XP_047760627.1">
    <property type="nucleotide sequence ID" value="XM_047903596.1"/>
</dbReference>
<dbReference type="KEGG" id="ffu:CLAFUR5_04448"/>
<evidence type="ECO:0000313" key="3">
    <source>
        <dbReference type="Proteomes" id="UP000756132"/>
    </source>
</evidence>
<accession>A0A9Q8P7P7</accession>
<dbReference type="Gene3D" id="3.10.450.50">
    <property type="match status" value="1"/>
</dbReference>
<evidence type="ECO:0000259" key="1">
    <source>
        <dbReference type="Pfam" id="PF12680"/>
    </source>
</evidence>
<protein>
    <recommendedName>
        <fullName evidence="1">SnoaL-like domain-containing protein</fullName>
    </recommendedName>
</protein>
<proteinExistence type="predicted"/>
<dbReference type="InterPro" id="IPR037401">
    <property type="entry name" value="SnoaL-like"/>
</dbReference>
<dbReference type="EMBL" id="CP090166">
    <property type="protein sequence ID" value="UJO16261.1"/>
    <property type="molecule type" value="Genomic_DNA"/>
</dbReference>
<name>A0A9Q8P7P7_PASFU</name>
<gene>
    <name evidence="2" type="ORF">CLAFUR5_04448</name>
</gene>
<dbReference type="GeneID" id="71984326"/>
<dbReference type="Pfam" id="PF12680">
    <property type="entry name" value="SnoaL_2"/>
    <property type="match status" value="1"/>
</dbReference>
<organism evidence="2 3">
    <name type="scientific">Passalora fulva</name>
    <name type="common">Tomato leaf mold</name>
    <name type="synonym">Cladosporium fulvum</name>
    <dbReference type="NCBI Taxonomy" id="5499"/>
    <lineage>
        <taxon>Eukaryota</taxon>
        <taxon>Fungi</taxon>
        <taxon>Dikarya</taxon>
        <taxon>Ascomycota</taxon>
        <taxon>Pezizomycotina</taxon>
        <taxon>Dothideomycetes</taxon>
        <taxon>Dothideomycetidae</taxon>
        <taxon>Mycosphaerellales</taxon>
        <taxon>Mycosphaerellaceae</taxon>
        <taxon>Fulvia</taxon>
    </lineage>
</organism>
<reference evidence="2" key="2">
    <citation type="journal article" date="2022" name="Microb. Genom.">
        <title>A chromosome-scale genome assembly of the tomato pathogen Cladosporium fulvum reveals a compartmentalized genome architecture and the presence of a dispensable chromosome.</title>
        <authorList>
            <person name="Zaccaron A.Z."/>
            <person name="Chen L.H."/>
            <person name="Samaras A."/>
            <person name="Stergiopoulos I."/>
        </authorList>
    </citation>
    <scope>NUCLEOTIDE SEQUENCE</scope>
    <source>
        <strain evidence="2">Race5_Kim</strain>
    </source>
</reference>
<dbReference type="Proteomes" id="UP000756132">
    <property type="component" value="Chromosome 4"/>
</dbReference>
<feature type="domain" description="SnoaL-like" evidence="1">
    <location>
        <begin position="12"/>
        <end position="122"/>
    </location>
</feature>
<evidence type="ECO:0000313" key="2">
    <source>
        <dbReference type="EMBL" id="UJO16261.1"/>
    </source>
</evidence>
<dbReference type="SUPFAM" id="SSF54427">
    <property type="entry name" value="NTF2-like"/>
    <property type="match status" value="1"/>
</dbReference>
<keyword evidence="3" id="KW-1185">Reference proteome</keyword>
<dbReference type="InterPro" id="IPR032710">
    <property type="entry name" value="NTF2-like_dom_sf"/>
</dbReference>
<dbReference type="OrthoDB" id="4828938at2759"/>
<dbReference type="AlphaFoldDB" id="A0A9Q8P7P7"/>
<reference evidence="2" key="1">
    <citation type="submission" date="2021-12" db="EMBL/GenBank/DDBJ databases">
        <authorList>
            <person name="Zaccaron A."/>
            <person name="Stergiopoulos I."/>
        </authorList>
    </citation>
    <scope>NUCLEOTIDE SEQUENCE</scope>
    <source>
        <strain evidence="2">Race5_Kim</strain>
    </source>
</reference>
<sequence>MPRLSRQDFLSYIRSFNTRSYEHQHTFYAPDITMTLPDPAVPILRGPEAISKHYAQVHRVAEETVVSMVVVTEYDHVFFEMEVYFKYVVDTDKDVHGTTVQEGDVFKVTVWALYVIDEAGKMRSIRCNLWEEKMLGQFEMGPLIEESRSRAQVDLR</sequence>
<dbReference type="OMA" id="AGIMNHY"/>